<dbReference type="EMBL" id="CAJVQB010151906">
    <property type="protein sequence ID" value="CAG8855677.1"/>
    <property type="molecule type" value="Genomic_DNA"/>
</dbReference>
<reference evidence="1 2" key="1">
    <citation type="submission" date="2021-06" db="EMBL/GenBank/DDBJ databases">
        <authorList>
            <person name="Kallberg Y."/>
            <person name="Tangrot J."/>
            <person name="Rosling A."/>
        </authorList>
    </citation>
    <scope>NUCLEOTIDE SEQUENCE [LARGE SCALE GENOMIC DNA]</scope>
    <source>
        <strain evidence="1 2">120-4 pot B 10/14</strain>
    </source>
</reference>
<sequence length="58" mass="7038">SELIQEKFAIQLLLKQCYINSRNLQTKLDTCQADLDLCEYNRDQLFDRYYNKFKDQKA</sequence>
<protein>
    <submittedName>
        <fullName evidence="1">6523_t:CDS:1</fullName>
    </submittedName>
</protein>
<name>A0ABN7XK44_GIGMA</name>
<evidence type="ECO:0000313" key="1">
    <source>
        <dbReference type="EMBL" id="CAG8855677.1"/>
    </source>
</evidence>
<organism evidence="1 2">
    <name type="scientific">Gigaspora margarita</name>
    <dbReference type="NCBI Taxonomy" id="4874"/>
    <lineage>
        <taxon>Eukaryota</taxon>
        <taxon>Fungi</taxon>
        <taxon>Fungi incertae sedis</taxon>
        <taxon>Mucoromycota</taxon>
        <taxon>Glomeromycotina</taxon>
        <taxon>Glomeromycetes</taxon>
        <taxon>Diversisporales</taxon>
        <taxon>Gigasporaceae</taxon>
        <taxon>Gigaspora</taxon>
    </lineage>
</organism>
<feature type="non-terminal residue" evidence="1">
    <location>
        <position position="1"/>
    </location>
</feature>
<proteinExistence type="predicted"/>
<gene>
    <name evidence="1" type="ORF">GMARGA_LOCUS44498</name>
</gene>
<evidence type="ECO:0000313" key="2">
    <source>
        <dbReference type="Proteomes" id="UP000789901"/>
    </source>
</evidence>
<feature type="non-terminal residue" evidence="1">
    <location>
        <position position="58"/>
    </location>
</feature>
<comment type="caution">
    <text evidence="1">The sequence shown here is derived from an EMBL/GenBank/DDBJ whole genome shotgun (WGS) entry which is preliminary data.</text>
</comment>
<accession>A0ABN7XK44</accession>
<dbReference type="Proteomes" id="UP000789901">
    <property type="component" value="Unassembled WGS sequence"/>
</dbReference>
<keyword evidence="2" id="KW-1185">Reference proteome</keyword>